<accession>A0A0L0G2S1</accession>
<proteinExistence type="predicted"/>
<keyword evidence="8" id="KW-1185">Reference proteome</keyword>
<feature type="region of interest" description="Disordered" evidence="5">
    <location>
        <begin position="34"/>
        <end position="105"/>
    </location>
</feature>
<dbReference type="EMBL" id="KQ241864">
    <property type="protein sequence ID" value="KNC83101.1"/>
    <property type="molecule type" value="Genomic_DNA"/>
</dbReference>
<feature type="region of interest" description="Disordered" evidence="5">
    <location>
        <begin position="137"/>
        <end position="163"/>
    </location>
</feature>
<evidence type="ECO:0000256" key="2">
    <source>
        <dbReference type="ARBA" id="ARBA00022771"/>
    </source>
</evidence>
<evidence type="ECO:0000313" key="7">
    <source>
        <dbReference type="EMBL" id="KNC83101.1"/>
    </source>
</evidence>
<name>A0A0L0G2S1_9EUKA</name>
<feature type="compositionally biased region" description="Low complexity" evidence="5">
    <location>
        <begin position="40"/>
        <end position="51"/>
    </location>
</feature>
<evidence type="ECO:0000313" key="8">
    <source>
        <dbReference type="Proteomes" id="UP000054560"/>
    </source>
</evidence>
<dbReference type="SUPFAM" id="SSF144232">
    <property type="entry name" value="HIT/MYND zinc finger-like"/>
    <property type="match status" value="1"/>
</dbReference>
<dbReference type="AlphaFoldDB" id="A0A0L0G2S1"/>
<feature type="compositionally biased region" description="Basic and acidic residues" evidence="5">
    <location>
        <begin position="145"/>
        <end position="155"/>
    </location>
</feature>
<dbReference type="Proteomes" id="UP000054560">
    <property type="component" value="Unassembled WGS sequence"/>
</dbReference>
<keyword evidence="2 4" id="KW-0863">Zinc-finger</keyword>
<evidence type="ECO:0000259" key="6">
    <source>
        <dbReference type="PROSITE" id="PS50865"/>
    </source>
</evidence>
<feature type="domain" description="MYND-type" evidence="6">
    <location>
        <begin position="110"/>
        <end position="146"/>
    </location>
</feature>
<dbReference type="Pfam" id="PF01753">
    <property type="entry name" value="zf-MYND"/>
    <property type="match status" value="1"/>
</dbReference>
<feature type="compositionally biased region" description="Polar residues" evidence="5">
    <location>
        <begin position="54"/>
        <end position="65"/>
    </location>
</feature>
<evidence type="ECO:0000256" key="4">
    <source>
        <dbReference type="PROSITE-ProRule" id="PRU00134"/>
    </source>
</evidence>
<protein>
    <recommendedName>
        <fullName evidence="6">MYND-type domain-containing protein</fullName>
    </recommendedName>
</protein>
<gene>
    <name evidence="7" type="ORF">SARC_04639</name>
</gene>
<dbReference type="PROSITE" id="PS50865">
    <property type="entry name" value="ZF_MYND_2"/>
    <property type="match status" value="1"/>
</dbReference>
<dbReference type="InterPro" id="IPR002893">
    <property type="entry name" value="Znf_MYND"/>
</dbReference>
<dbReference type="GeneID" id="25905143"/>
<evidence type="ECO:0000256" key="1">
    <source>
        <dbReference type="ARBA" id="ARBA00022723"/>
    </source>
</evidence>
<dbReference type="Gene3D" id="6.10.140.2220">
    <property type="match status" value="1"/>
</dbReference>
<evidence type="ECO:0000256" key="3">
    <source>
        <dbReference type="ARBA" id="ARBA00022833"/>
    </source>
</evidence>
<organism evidence="7 8">
    <name type="scientific">Sphaeroforma arctica JP610</name>
    <dbReference type="NCBI Taxonomy" id="667725"/>
    <lineage>
        <taxon>Eukaryota</taxon>
        <taxon>Ichthyosporea</taxon>
        <taxon>Ichthyophonida</taxon>
        <taxon>Sphaeroforma</taxon>
    </lineage>
</organism>
<evidence type="ECO:0000256" key="5">
    <source>
        <dbReference type="SAM" id="MobiDB-lite"/>
    </source>
</evidence>
<dbReference type="RefSeq" id="XP_014157003.1">
    <property type="nucleotide sequence ID" value="XM_014301528.1"/>
</dbReference>
<keyword evidence="1" id="KW-0479">Metal-binding</keyword>
<dbReference type="OrthoDB" id="432970at2759"/>
<dbReference type="GO" id="GO:0008270">
    <property type="term" value="F:zinc ion binding"/>
    <property type="evidence" value="ECO:0007669"/>
    <property type="project" value="UniProtKB-KW"/>
</dbReference>
<keyword evidence="3" id="KW-0862">Zinc</keyword>
<sequence>MEYTDAEWKRLKDANRDLSILSGGEASLFHGSTVCERSRATTSTDRSSAKSGETDTGGSDNNRTNILKVDRNKSTHAETTLTVTPRDYRSSQDETQEVNVSNGSRGSNSCAVCGNNDAKVCTQYRTIYYCGVKCQKQDRRRHKPDCKAKPQDKTYTESNNPEA</sequence>
<reference evidence="7 8" key="1">
    <citation type="submission" date="2011-02" db="EMBL/GenBank/DDBJ databases">
        <title>The Genome Sequence of Sphaeroforma arctica JP610.</title>
        <authorList>
            <consortium name="The Broad Institute Genome Sequencing Platform"/>
            <person name="Russ C."/>
            <person name="Cuomo C."/>
            <person name="Young S.K."/>
            <person name="Zeng Q."/>
            <person name="Gargeya S."/>
            <person name="Alvarado L."/>
            <person name="Berlin A."/>
            <person name="Chapman S.B."/>
            <person name="Chen Z."/>
            <person name="Freedman E."/>
            <person name="Gellesch M."/>
            <person name="Goldberg J."/>
            <person name="Griggs A."/>
            <person name="Gujja S."/>
            <person name="Heilman E."/>
            <person name="Heiman D."/>
            <person name="Howarth C."/>
            <person name="Mehta T."/>
            <person name="Neiman D."/>
            <person name="Pearson M."/>
            <person name="Roberts A."/>
            <person name="Saif S."/>
            <person name="Shea T."/>
            <person name="Shenoy N."/>
            <person name="Sisk P."/>
            <person name="Stolte C."/>
            <person name="Sykes S."/>
            <person name="White J."/>
            <person name="Yandava C."/>
            <person name="Burger G."/>
            <person name="Gray M.W."/>
            <person name="Holland P.W.H."/>
            <person name="King N."/>
            <person name="Lang F.B.F."/>
            <person name="Roger A.J."/>
            <person name="Ruiz-Trillo I."/>
            <person name="Haas B."/>
            <person name="Nusbaum C."/>
            <person name="Birren B."/>
        </authorList>
    </citation>
    <scope>NUCLEOTIDE SEQUENCE [LARGE SCALE GENOMIC DNA]</scope>
    <source>
        <strain evidence="7 8">JP610</strain>
    </source>
</reference>